<dbReference type="Proteomes" id="UP000600946">
    <property type="component" value="Unassembled WGS sequence"/>
</dbReference>
<dbReference type="Gene3D" id="1.20.140.160">
    <property type="match status" value="1"/>
</dbReference>
<keyword evidence="3" id="KW-1185">Reference proteome</keyword>
<sequence length="171" mass="18007">MSHILPNTGPLREHSRSAPGGGGRGRRTTTELGALYDRHAHPLYELAHLLCQDASTADDVFVVAMSRLGSLPGAAAEDPRAQRRHLAAGLWRAACTPPASEPRAATRPPAVQPLPTRPPAPREALLGLTLLGGHTYQEAANLIGLTPAVAARQLRAALLIERAERGAPPVA</sequence>
<gene>
    <name evidence="2" type="ORF">GCM10010326_04210</name>
</gene>
<accession>A0ABQ2ZKC4</accession>
<dbReference type="EMBL" id="BMUU01000001">
    <property type="protein sequence ID" value="GGY15622.1"/>
    <property type="molecule type" value="Genomic_DNA"/>
</dbReference>
<organism evidence="2 3">
    <name type="scientific">Streptomyces xanthochromogenes</name>
    <dbReference type="NCBI Taxonomy" id="67384"/>
    <lineage>
        <taxon>Bacteria</taxon>
        <taxon>Bacillati</taxon>
        <taxon>Actinomycetota</taxon>
        <taxon>Actinomycetes</taxon>
        <taxon>Kitasatosporales</taxon>
        <taxon>Streptomycetaceae</taxon>
        <taxon>Streptomyces</taxon>
    </lineage>
</organism>
<feature type="region of interest" description="Disordered" evidence="1">
    <location>
        <begin position="1"/>
        <end position="28"/>
    </location>
</feature>
<reference evidence="3" key="1">
    <citation type="journal article" date="2019" name="Int. J. Syst. Evol. Microbiol.">
        <title>The Global Catalogue of Microorganisms (GCM) 10K type strain sequencing project: providing services to taxonomists for standard genome sequencing and annotation.</title>
        <authorList>
            <consortium name="The Broad Institute Genomics Platform"/>
            <consortium name="The Broad Institute Genome Sequencing Center for Infectious Disease"/>
            <person name="Wu L."/>
            <person name="Ma J."/>
        </authorList>
    </citation>
    <scope>NUCLEOTIDE SEQUENCE [LARGE SCALE GENOMIC DNA]</scope>
    <source>
        <strain evidence="3">JCM 4594</strain>
    </source>
</reference>
<evidence type="ECO:0000313" key="3">
    <source>
        <dbReference type="Proteomes" id="UP000600946"/>
    </source>
</evidence>
<comment type="caution">
    <text evidence="2">The sequence shown here is derived from an EMBL/GenBank/DDBJ whole genome shotgun (WGS) entry which is preliminary data.</text>
</comment>
<feature type="region of interest" description="Disordered" evidence="1">
    <location>
        <begin position="97"/>
        <end position="118"/>
    </location>
</feature>
<evidence type="ECO:0000256" key="1">
    <source>
        <dbReference type="SAM" id="MobiDB-lite"/>
    </source>
</evidence>
<dbReference type="GeneID" id="96288451"/>
<proteinExistence type="predicted"/>
<dbReference type="RefSeq" id="WP_161245454.1">
    <property type="nucleotide sequence ID" value="NZ_BMUU01000001.1"/>
</dbReference>
<evidence type="ECO:0000313" key="2">
    <source>
        <dbReference type="EMBL" id="GGY15622.1"/>
    </source>
</evidence>
<name>A0ABQ2ZKC4_9ACTN</name>
<protein>
    <submittedName>
        <fullName evidence="2">Uncharacterized protein</fullName>
    </submittedName>
</protein>